<protein>
    <submittedName>
        <fullName evidence="2">Uncharacterized protein</fullName>
    </submittedName>
</protein>
<organism evidence="2 3">
    <name type="scientific">Polyporus arcularius HHB13444</name>
    <dbReference type="NCBI Taxonomy" id="1314778"/>
    <lineage>
        <taxon>Eukaryota</taxon>
        <taxon>Fungi</taxon>
        <taxon>Dikarya</taxon>
        <taxon>Basidiomycota</taxon>
        <taxon>Agaricomycotina</taxon>
        <taxon>Agaricomycetes</taxon>
        <taxon>Polyporales</taxon>
        <taxon>Polyporaceae</taxon>
        <taxon>Polyporus</taxon>
    </lineage>
</organism>
<feature type="chain" id="PRO_5022788851" evidence="1">
    <location>
        <begin position="27"/>
        <end position="53"/>
    </location>
</feature>
<gene>
    <name evidence="2" type="ORF">K466DRAFT_590678</name>
</gene>
<feature type="signal peptide" evidence="1">
    <location>
        <begin position="1"/>
        <end position="26"/>
    </location>
</feature>
<dbReference type="InParanoid" id="A0A5C3NXS2"/>
<accession>A0A5C3NXS2</accession>
<reference evidence="2 3" key="1">
    <citation type="journal article" date="2019" name="Nat. Ecol. Evol.">
        <title>Megaphylogeny resolves global patterns of mushroom evolution.</title>
        <authorList>
            <person name="Varga T."/>
            <person name="Krizsan K."/>
            <person name="Foldi C."/>
            <person name="Dima B."/>
            <person name="Sanchez-Garcia M."/>
            <person name="Sanchez-Ramirez S."/>
            <person name="Szollosi G.J."/>
            <person name="Szarkandi J.G."/>
            <person name="Papp V."/>
            <person name="Albert L."/>
            <person name="Andreopoulos W."/>
            <person name="Angelini C."/>
            <person name="Antonin V."/>
            <person name="Barry K.W."/>
            <person name="Bougher N.L."/>
            <person name="Buchanan P."/>
            <person name="Buyck B."/>
            <person name="Bense V."/>
            <person name="Catcheside P."/>
            <person name="Chovatia M."/>
            <person name="Cooper J."/>
            <person name="Damon W."/>
            <person name="Desjardin D."/>
            <person name="Finy P."/>
            <person name="Geml J."/>
            <person name="Haridas S."/>
            <person name="Hughes K."/>
            <person name="Justo A."/>
            <person name="Karasinski D."/>
            <person name="Kautmanova I."/>
            <person name="Kiss B."/>
            <person name="Kocsube S."/>
            <person name="Kotiranta H."/>
            <person name="LaButti K.M."/>
            <person name="Lechner B.E."/>
            <person name="Liimatainen K."/>
            <person name="Lipzen A."/>
            <person name="Lukacs Z."/>
            <person name="Mihaltcheva S."/>
            <person name="Morgado L.N."/>
            <person name="Niskanen T."/>
            <person name="Noordeloos M.E."/>
            <person name="Ohm R.A."/>
            <person name="Ortiz-Santana B."/>
            <person name="Ovrebo C."/>
            <person name="Racz N."/>
            <person name="Riley R."/>
            <person name="Savchenko A."/>
            <person name="Shiryaev A."/>
            <person name="Soop K."/>
            <person name="Spirin V."/>
            <person name="Szebenyi C."/>
            <person name="Tomsovsky M."/>
            <person name="Tulloss R.E."/>
            <person name="Uehling J."/>
            <person name="Grigoriev I.V."/>
            <person name="Vagvolgyi C."/>
            <person name="Papp T."/>
            <person name="Martin F.M."/>
            <person name="Miettinen O."/>
            <person name="Hibbett D.S."/>
            <person name="Nagy L.G."/>
        </authorList>
    </citation>
    <scope>NUCLEOTIDE SEQUENCE [LARGE SCALE GENOMIC DNA]</scope>
    <source>
        <strain evidence="2 3">HHB13444</strain>
    </source>
</reference>
<evidence type="ECO:0000256" key="1">
    <source>
        <dbReference type="SAM" id="SignalP"/>
    </source>
</evidence>
<name>A0A5C3NXS2_9APHY</name>
<evidence type="ECO:0000313" key="2">
    <source>
        <dbReference type="EMBL" id="TFK82246.1"/>
    </source>
</evidence>
<sequence length="53" mass="5624">MHFKPQLVQLTLSLLLAVLAAGTTYAVPHSGTLVRRGKEDGNVAQLGGSDMFL</sequence>
<dbReference type="Proteomes" id="UP000308197">
    <property type="component" value="Unassembled WGS sequence"/>
</dbReference>
<proteinExistence type="predicted"/>
<keyword evidence="3" id="KW-1185">Reference proteome</keyword>
<dbReference type="AlphaFoldDB" id="A0A5C3NXS2"/>
<evidence type="ECO:0000313" key="3">
    <source>
        <dbReference type="Proteomes" id="UP000308197"/>
    </source>
</evidence>
<dbReference type="EMBL" id="ML211506">
    <property type="protein sequence ID" value="TFK82246.1"/>
    <property type="molecule type" value="Genomic_DNA"/>
</dbReference>
<keyword evidence="1" id="KW-0732">Signal</keyword>